<sequence>MKVHGGVLERFRCVVVQQTLFPDAPCNRVRQFGDRLVKKRKKIRSGSSGFVVVCYPLNGVLKFK</sequence>
<accession>A0A9D4D9S5</accession>
<dbReference type="EMBL" id="JAIWYP010000011">
    <property type="protein sequence ID" value="KAH3740719.1"/>
    <property type="molecule type" value="Genomic_DNA"/>
</dbReference>
<reference evidence="1" key="1">
    <citation type="journal article" date="2019" name="bioRxiv">
        <title>The Genome of the Zebra Mussel, Dreissena polymorpha: A Resource for Invasive Species Research.</title>
        <authorList>
            <person name="McCartney M.A."/>
            <person name="Auch B."/>
            <person name="Kono T."/>
            <person name="Mallez S."/>
            <person name="Zhang Y."/>
            <person name="Obille A."/>
            <person name="Becker A."/>
            <person name="Abrahante J.E."/>
            <person name="Garbe J."/>
            <person name="Badalamenti J.P."/>
            <person name="Herman A."/>
            <person name="Mangelson H."/>
            <person name="Liachko I."/>
            <person name="Sullivan S."/>
            <person name="Sone E.D."/>
            <person name="Koren S."/>
            <person name="Silverstein K.A.T."/>
            <person name="Beckman K.B."/>
            <person name="Gohl D.M."/>
        </authorList>
    </citation>
    <scope>NUCLEOTIDE SEQUENCE</scope>
    <source>
        <strain evidence="1">Duluth1</strain>
        <tissue evidence="1">Whole animal</tissue>
    </source>
</reference>
<proteinExistence type="predicted"/>
<comment type="caution">
    <text evidence="1">The sequence shown here is derived from an EMBL/GenBank/DDBJ whole genome shotgun (WGS) entry which is preliminary data.</text>
</comment>
<evidence type="ECO:0000313" key="1">
    <source>
        <dbReference type="EMBL" id="KAH3740719.1"/>
    </source>
</evidence>
<keyword evidence="2" id="KW-1185">Reference proteome</keyword>
<protein>
    <submittedName>
        <fullName evidence="1">Uncharacterized protein</fullName>
    </submittedName>
</protein>
<reference evidence="1" key="2">
    <citation type="submission" date="2020-11" db="EMBL/GenBank/DDBJ databases">
        <authorList>
            <person name="McCartney M.A."/>
            <person name="Auch B."/>
            <person name="Kono T."/>
            <person name="Mallez S."/>
            <person name="Becker A."/>
            <person name="Gohl D.M."/>
            <person name="Silverstein K.A.T."/>
            <person name="Koren S."/>
            <person name="Bechman K.B."/>
            <person name="Herman A."/>
            <person name="Abrahante J.E."/>
            <person name="Garbe J."/>
        </authorList>
    </citation>
    <scope>NUCLEOTIDE SEQUENCE</scope>
    <source>
        <strain evidence="1">Duluth1</strain>
        <tissue evidence="1">Whole animal</tissue>
    </source>
</reference>
<dbReference type="Proteomes" id="UP000828390">
    <property type="component" value="Unassembled WGS sequence"/>
</dbReference>
<name>A0A9D4D9S5_DREPO</name>
<organism evidence="1 2">
    <name type="scientific">Dreissena polymorpha</name>
    <name type="common">Zebra mussel</name>
    <name type="synonym">Mytilus polymorpha</name>
    <dbReference type="NCBI Taxonomy" id="45954"/>
    <lineage>
        <taxon>Eukaryota</taxon>
        <taxon>Metazoa</taxon>
        <taxon>Spiralia</taxon>
        <taxon>Lophotrochozoa</taxon>
        <taxon>Mollusca</taxon>
        <taxon>Bivalvia</taxon>
        <taxon>Autobranchia</taxon>
        <taxon>Heteroconchia</taxon>
        <taxon>Euheterodonta</taxon>
        <taxon>Imparidentia</taxon>
        <taxon>Neoheterodontei</taxon>
        <taxon>Myida</taxon>
        <taxon>Dreissenoidea</taxon>
        <taxon>Dreissenidae</taxon>
        <taxon>Dreissena</taxon>
    </lineage>
</organism>
<evidence type="ECO:0000313" key="2">
    <source>
        <dbReference type="Proteomes" id="UP000828390"/>
    </source>
</evidence>
<gene>
    <name evidence="1" type="ORF">DPMN_047429</name>
</gene>
<dbReference type="AlphaFoldDB" id="A0A9D4D9S5"/>